<comment type="caution">
    <text evidence="1">The sequence shown here is derived from an EMBL/GenBank/DDBJ whole genome shotgun (WGS) entry which is preliminary data.</text>
</comment>
<dbReference type="Gene3D" id="3.60.10.10">
    <property type="entry name" value="Endonuclease/exonuclease/phosphatase"/>
    <property type="match status" value="1"/>
</dbReference>
<keyword evidence="3" id="KW-1185">Reference proteome</keyword>
<sequence length="195" mass="22911">MQGFRYAIDFCGLKDLGFNGFPFTWCNRRPSEQNVWVRLDRGLATVEWMLQFTTCRIHHLDAFHFDHKPILLISDSEQKMFYRKGRPFRFEAIWLKDNSCKKVVKNSWQEVCDPSLVCLVTKQIINCQDNLRIWKRDTFSHVQLSLAEKLKELKGAEERGLYRSNPAHIHQLQVDIQALCPRKKLCGNNDLVLNG</sequence>
<gene>
    <name evidence="2" type="ORF">CFP56_007597</name>
    <name evidence="1" type="ORF">CFP56_027889</name>
</gene>
<reference evidence="1" key="3">
    <citation type="submission" date="2023-07" db="EMBL/GenBank/DDBJ databases">
        <title>An improved reference 1 genome and first organelle genomes of Quercus suber.</title>
        <authorList>
            <consortium name="Genosuber Consortium"/>
            <person name="Usie A."/>
            <person name="Serra O."/>
            <person name="Barros P."/>
        </authorList>
    </citation>
    <scope>NUCLEOTIDE SEQUENCE</scope>
    <source>
        <strain evidence="1">HL8</strain>
        <tissue evidence="1">Leaves</tissue>
    </source>
</reference>
<proteinExistence type="predicted"/>
<accession>A0AAW0JWC7</accession>
<dbReference type="SUPFAM" id="SSF56219">
    <property type="entry name" value="DNase I-like"/>
    <property type="match status" value="1"/>
</dbReference>
<dbReference type="InterPro" id="IPR036691">
    <property type="entry name" value="Endo/exonu/phosph_ase_sf"/>
</dbReference>
<dbReference type="AlphaFoldDB" id="A0AAW0JWC7"/>
<reference evidence="1" key="1">
    <citation type="submission" date="2017-12" db="EMBL/GenBank/DDBJ databases">
        <authorList>
            <person name="Barbosa P."/>
            <person name="Usie A."/>
            <person name="Ramos A.M."/>
        </authorList>
    </citation>
    <scope>NUCLEOTIDE SEQUENCE</scope>
    <source>
        <strain evidence="1">HL8</strain>
        <tissue evidence="1">Leaves</tissue>
    </source>
</reference>
<organism evidence="1 3">
    <name type="scientific">Quercus suber</name>
    <name type="common">Cork oak</name>
    <dbReference type="NCBI Taxonomy" id="58331"/>
    <lineage>
        <taxon>Eukaryota</taxon>
        <taxon>Viridiplantae</taxon>
        <taxon>Streptophyta</taxon>
        <taxon>Embryophyta</taxon>
        <taxon>Tracheophyta</taxon>
        <taxon>Spermatophyta</taxon>
        <taxon>Magnoliopsida</taxon>
        <taxon>eudicotyledons</taxon>
        <taxon>Gunneridae</taxon>
        <taxon>Pentapetalae</taxon>
        <taxon>rosids</taxon>
        <taxon>fabids</taxon>
        <taxon>Fagales</taxon>
        <taxon>Fagaceae</taxon>
        <taxon>Quercus</taxon>
    </lineage>
</organism>
<dbReference type="Proteomes" id="UP000237347">
    <property type="component" value="Unassembled WGS sequence"/>
</dbReference>
<evidence type="ECO:0000313" key="3">
    <source>
        <dbReference type="Proteomes" id="UP000237347"/>
    </source>
</evidence>
<protein>
    <submittedName>
        <fullName evidence="1">Uncharacterized protein</fullName>
    </submittedName>
</protein>
<dbReference type="EMBL" id="PKMF04000152">
    <property type="protein sequence ID" value="KAK7846645.1"/>
    <property type="molecule type" value="Genomic_DNA"/>
</dbReference>
<reference evidence="1 3" key="2">
    <citation type="journal article" date="2018" name="Sci. Data">
        <title>The draft genome sequence of cork oak.</title>
        <authorList>
            <person name="Ramos A.M."/>
            <person name="Usie A."/>
            <person name="Barbosa P."/>
            <person name="Barros P.M."/>
            <person name="Capote T."/>
            <person name="Chaves I."/>
            <person name="Simoes F."/>
            <person name="Abreu I."/>
            <person name="Carrasquinho I."/>
            <person name="Faro C."/>
            <person name="Guimaraes J.B."/>
            <person name="Mendonca D."/>
            <person name="Nobrega F."/>
            <person name="Rodrigues L."/>
            <person name="Saibo N.J.M."/>
            <person name="Varela M.C."/>
            <person name="Egas C."/>
            <person name="Matos J."/>
            <person name="Miguel C.M."/>
            <person name="Oliveira M.M."/>
            <person name="Ricardo C.P."/>
            <person name="Goncalves S."/>
        </authorList>
    </citation>
    <scope>NUCLEOTIDE SEQUENCE [LARGE SCALE GENOMIC DNA]</scope>
    <source>
        <strain evidence="3">cv. HL8</strain>
        <strain evidence="1">HL8</strain>
    </source>
</reference>
<dbReference type="PANTHER" id="PTHR33710">
    <property type="entry name" value="BNAC02G09200D PROTEIN"/>
    <property type="match status" value="1"/>
</dbReference>
<evidence type="ECO:0000313" key="2">
    <source>
        <dbReference type="EMBL" id="KAK7846645.1"/>
    </source>
</evidence>
<dbReference type="EMBL" id="PKMF04000454">
    <property type="protein sequence ID" value="KAK7830847.1"/>
    <property type="molecule type" value="Genomic_DNA"/>
</dbReference>
<evidence type="ECO:0000313" key="1">
    <source>
        <dbReference type="EMBL" id="KAK7830847.1"/>
    </source>
</evidence>
<name>A0AAW0JWC7_QUESU</name>
<dbReference type="PANTHER" id="PTHR33710:SF71">
    <property type="entry name" value="ENDONUCLEASE_EXONUCLEASE_PHOSPHATASE DOMAIN-CONTAINING PROTEIN"/>
    <property type="match status" value="1"/>
</dbReference>